<dbReference type="Proteomes" id="UP000193560">
    <property type="component" value="Unassembled WGS sequence"/>
</dbReference>
<sequence>YDLVVMDPPWPNKSVHRSSHYETQDIYDLYQIPLTSLVHKNSLVAVWITNKPKYRRFVMDKLFKSWHVDCVAEWTWLKVTNDGEPVFPLNSTHRKPYEQLIIGRYNGGSGGGNDNNDSIQEESEVKPIPYQHSIVSVPSKRHSRKPPLQDLLQPYLPAKPRCLELFARCLTPGWSSWGNECLKFQNEYYYTRIENPLHIDRSDV</sequence>
<keyword evidence="3" id="KW-1185">Reference proteome</keyword>
<dbReference type="GO" id="GO:0032259">
    <property type="term" value="P:methylation"/>
    <property type="evidence" value="ECO:0007669"/>
    <property type="project" value="InterPro"/>
</dbReference>
<dbReference type="GO" id="GO:0003676">
    <property type="term" value="F:nucleic acid binding"/>
    <property type="evidence" value="ECO:0007669"/>
    <property type="project" value="InterPro"/>
</dbReference>
<dbReference type="STRING" id="90262.A0A1X2IG13"/>
<dbReference type="InterPro" id="IPR002052">
    <property type="entry name" value="DNA_methylase_N6_adenine_CS"/>
</dbReference>
<dbReference type="Pfam" id="PF05063">
    <property type="entry name" value="MT-A70"/>
    <property type="match status" value="1"/>
</dbReference>
<dbReference type="EMBL" id="MCGE01000013">
    <property type="protein sequence ID" value="ORZ15132.1"/>
    <property type="molecule type" value="Genomic_DNA"/>
</dbReference>
<feature type="non-terminal residue" evidence="2">
    <location>
        <position position="1"/>
    </location>
</feature>
<evidence type="ECO:0000313" key="2">
    <source>
        <dbReference type="EMBL" id="ORZ15132.1"/>
    </source>
</evidence>
<proteinExistence type="inferred from homology"/>
<comment type="similarity">
    <text evidence="1">Belongs to the MT-A70-like family.</text>
</comment>
<reference evidence="2 3" key="1">
    <citation type="submission" date="2016-07" db="EMBL/GenBank/DDBJ databases">
        <title>Pervasive Adenine N6-methylation of Active Genes in Fungi.</title>
        <authorList>
            <consortium name="DOE Joint Genome Institute"/>
            <person name="Mondo S.J."/>
            <person name="Dannebaum R.O."/>
            <person name="Kuo R.C."/>
            <person name="Labutti K."/>
            <person name="Haridas S."/>
            <person name="Kuo A."/>
            <person name="Salamov A."/>
            <person name="Ahrendt S.R."/>
            <person name="Lipzen A."/>
            <person name="Sullivan W."/>
            <person name="Andreopoulos W.B."/>
            <person name="Clum A."/>
            <person name="Lindquist E."/>
            <person name="Daum C."/>
            <person name="Ramamoorthy G.K."/>
            <person name="Gryganskyi A."/>
            <person name="Culley D."/>
            <person name="Magnuson J.K."/>
            <person name="James T.Y."/>
            <person name="O'Malley M.A."/>
            <person name="Stajich J.E."/>
            <person name="Spatafora J.W."/>
            <person name="Visel A."/>
            <person name="Grigoriev I.V."/>
        </authorList>
    </citation>
    <scope>NUCLEOTIDE SEQUENCE [LARGE SCALE GENOMIC DNA]</scope>
    <source>
        <strain evidence="2 3">NRRL 1336</strain>
    </source>
</reference>
<gene>
    <name evidence="2" type="ORF">BCR42DRAFT_328815</name>
</gene>
<name>A0A1X2IG13_9FUNG</name>
<evidence type="ECO:0000313" key="3">
    <source>
        <dbReference type="Proteomes" id="UP000193560"/>
    </source>
</evidence>
<dbReference type="OrthoDB" id="61116at2759"/>
<dbReference type="PROSITE" id="PS00092">
    <property type="entry name" value="N6_MTASE"/>
    <property type="match status" value="1"/>
</dbReference>
<comment type="caution">
    <text evidence="2">The sequence shown here is derived from an EMBL/GenBank/DDBJ whole genome shotgun (WGS) entry which is preliminary data.</text>
</comment>
<evidence type="ECO:0000256" key="1">
    <source>
        <dbReference type="PROSITE-ProRule" id="PRU00489"/>
    </source>
</evidence>
<dbReference type="InterPro" id="IPR007757">
    <property type="entry name" value="MT-A70-like"/>
</dbReference>
<organism evidence="2 3">
    <name type="scientific">Absidia repens</name>
    <dbReference type="NCBI Taxonomy" id="90262"/>
    <lineage>
        <taxon>Eukaryota</taxon>
        <taxon>Fungi</taxon>
        <taxon>Fungi incertae sedis</taxon>
        <taxon>Mucoromycota</taxon>
        <taxon>Mucoromycotina</taxon>
        <taxon>Mucoromycetes</taxon>
        <taxon>Mucorales</taxon>
        <taxon>Cunninghamellaceae</taxon>
        <taxon>Absidia</taxon>
    </lineage>
</organism>
<accession>A0A1X2IG13</accession>
<dbReference type="PANTHER" id="PTHR12829">
    <property type="entry name" value="N6-ADENOSINE-METHYLTRANSFERASE"/>
    <property type="match status" value="1"/>
</dbReference>
<protein>
    <submittedName>
        <fullName evidence="2">MT-A70-like protein</fullName>
    </submittedName>
</protein>
<dbReference type="PROSITE" id="PS51143">
    <property type="entry name" value="MT_A70"/>
    <property type="match status" value="1"/>
</dbReference>
<dbReference type="PANTHER" id="PTHR12829:SF4">
    <property type="entry name" value="N(6)-ADENINE-SPECIFIC METHYLTRANSFERASE METTL4"/>
    <property type="match status" value="1"/>
</dbReference>
<dbReference type="GO" id="GO:0005634">
    <property type="term" value="C:nucleus"/>
    <property type="evidence" value="ECO:0007669"/>
    <property type="project" value="TreeGrafter"/>
</dbReference>
<dbReference type="AlphaFoldDB" id="A0A1X2IG13"/>
<dbReference type="GO" id="GO:0008168">
    <property type="term" value="F:methyltransferase activity"/>
    <property type="evidence" value="ECO:0007669"/>
    <property type="project" value="InterPro"/>
</dbReference>